<keyword evidence="2" id="KW-1133">Transmembrane helix</keyword>
<accession>A0A813WUP1</accession>
<evidence type="ECO:0000256" key="2">
    <source>
        <dbReference type="SAM" id="Phobius"/>
    </source>
</evidence>
<feature type="transmembrane region" description="Helical" evidence="2">
    <location>
        <begin position="92"/>
        <end position="116"/>
    </location>
</feature>
<gene>
    <name evidence="3" type="ORF">SEV965_LOCUS3437</name>
</gene>
<sequence>MHQHNQIENRSLRNGKQPCRPCSRVYLFMIPFALILFVPRHQQQAKQLAVHHHRQAQQLAVHQDQRSMHQHNQIENRSLRNGKQPCRPCSRVYLFMIPFALILFGATIGAVLTAVIQIPTRTSRTATTVTTTTATAATTVTTTTSTSTSTTSKTTSSTSSSTSTTTSSTSRSTSTSSTTKTTSTSELFIILICLK</sequence>
<organism evidence="3 4">
    <name type="scientific">Rotaria sordida</name>
    <dbReference type="NCBI Taxonomy" id="392033"/>
    <lineage>
        <taxon>Eukaryota</taxon>
        <taxon>Metazoa</taxon>
        <taxon>Spiralia</taxon>
        <taxon>Gnathifera</taxon>
        <taxon>Rotifera</taxon>
        <taxon>Eurotatoria</taxon>
        <taxon>Bdelloidea</taxon>
        <taxon>Philodinida</taxon>
        <taxon>Philodinidae</taxon>
        <taxon>Rotaria</taxon>
    </lineage>
</organism>
<dbReference type="AlphaFoldDB" id="A0A813WUP1"/>
<evidence type="ECO:0000313" key="4">
    <source>
        <dbReference type="Proteomes" id="UP000663889"/>
    </source>
</evidence>
<evidence type="ECO:0000256" key="1">
    <source>
        <dbReference type="SAM" id="MobiDB-lite"/>
    </source>
</evidence>
<reference evidence="3" key="1">
    <citation type="submission" date="2021-02" db="EMBL/GenBank/DDBJ databases">
        <authorList>
            <person name="Nowell W R."/>
        </authorList>
    </citation>
    <scope>NUCLEOTIDE SEQUENCE</scope>
</reference>
<dbReference type="Proteomes" id="UP000663889">
    <property type="component" value="Unassembled WGS sequence"/>
</dbReference>
<feature type="region of interest" description="Disordered" evidence="1">
    <location>
        <begin position="140"/>
        <end position="179"/>
    </location>
</feature>
<dbReference type="EMBL" id="CAJNOU010000088">
    <property type="protein sequence ID" value="CAF0857494.1"/>
    <property type="molecule type" value="Genomic_DNA"/>
</dbReference>
<comment type="caution">
    <text evidence="3">The sequence shown here is derived from an EMBL/GenBank/DDBJ whole genome shotgun (WGS) entry which is preliminary data.</text>
</comment>
<evidence type="ECO:0000313" key="3">
    <source>
        <dbReference type="EMBL" id="CAF0857494.1"/>
    </source>
</evidence>
<proteinExistence type="predicted"/>
<name>A0A813WUP1_9BILA</name>
<keyword evidence="2" id="KW-0472">Membrane</keyword>
<feature type="transmembrane region" description="Helical" evidence="2">
    <location>
        <begin position="21"/>
        <end position="38"/>
    </location>
</feature>
<protein>
    <submittedName>
        <fullName evidence="3">Uncharacterized protein</fullName>
    </submittedName>
</protein>
<keyword evidence="2" id="KW-0812">Transmembrane</keyword>